<dbReference type="GO" id="GO:0005634">
    <property type="term" value="C:nucleus"/>
    <property type="evidence" value="ECO:0007669"/>
    <property type="project" value="UniProtKB-SubCell"/>
</dbReference>
<feature type="domain" description="C2H2-type" evidence="12">
    <location>
        <begin position="884"/>
        <end position="912"/>
    </location>
</feature>
<dbReference type="Gene3D" id="3.30.710.10">
    <property type="entry name" value="Potassium Channel Kv1.1, Chain A"/>
    <property type="match status" value="1"/>
</dbReference>
<keyword evidence="6" id="KW-0804">Transcription</keyword>
<feature type="region of interest" description="Disordered" evidence="10">
    <location>
        <begin position="228"/>
        <end position="340"/>
    </location>
</feature>
<dbReference type="AlphaFoldDB" id="A0A0Q5VNM5"/>
<dbReference type="PROSITE" id="PS50157">
    <property type="entry name" value="ZINC_FINGER_C2H2_2"/>
    <property type="match status" value="2"/>
</dbReference>
<gene>
    <name evidence="13" type="primary">Dere\GG22728</name>
    <name evidence="13" type="synonym">dere_GLEANR_7431</name>
    <name evidence="13" type="synonym">GG22728</name>
    <name evidence="13" type="ORF">Dere_GG22728</name>
</gene>
<evidence type="ECO:0000256" key="4">
    <source>
        <dbReference type="ARBA" id="ARBA00022902"/>
    </source>
</evidence>
<feature type="region of interest" description="Disordered" evidence="10">
    <location>
        <begin position="906"/>
        <end position="961"/>
    </location>
</feature>
<dbReference type="InterPro" id="IPR000210">
    <property type="entry name" value="BTB/POZ_dom"/>
</dbReference>
<feature type="compositionally biased region" description="Basic and acidic residues" evidence="10">
    <location>
        <begin position="907"/>
        <end position="921"/>
    </location>
</feature>
<feature type="compositionally biased region" description="Low complexity" evidence="10">
    <location>
        <begin position="942"/>
        <end position="960"/>
    </location>
</feature>
<evidence type="ECO:0000313" key="13">
    <source>
        <dbReference type="EMBL" id="KQS62935.1"/>
    </source>
</evidence>
<evidence type="ECO:0000256" key="1">
    <source>
        <dbReference type="ARBA" id="ARBA00004123"/>
    </source>
</evidence>
<feature type="compositionally biased region" description="Polar residues" evidence="10">
    <location>
        <begin position="492"/>
        <end position="513"/>
    </location>
</feature>
<proteinExistence type="predicted"/>
<dbReference type="Proteomes" id="UP000008711">
    <property type="component" value="Unassembled WGS sequence"/>
</dbReference>
<keyword evidence="7" id="KW-0539">Nucleus</keyword>
<dbReference type="SMART" id="SM00225">
    <property type="entry name" value="BTB"/>
    <property type="match status" value="1"/>
</dbReference>
<evidence type="ECO:0000259" key="12">
    <source>
        <dbReference type="PROSITE" id="PS50157"/>
    </source>
</evidence>
<keyword evidence="14" id="KW-1185">Reference proteome</keyword>
<keyword evidence="9" id="KW-0862">Zinc</keyword>
<dbReference type="FunFam" id="3.30.710.10:FF:000091">
    <property type="entry name" value="Lola, isoform F"/>
    <property type="match status" value="1"/>
</dbReference>
<dbReference type="GO" id="GO:0045467">
    <property type="term" value="P:R7 cell development"/>
    <property type="evidence" value="ECO:0007669"/>
    <property type="project" value="UniProtKB-ARBA"/>
</dbReference>
<dbReference type="GO" id="GO:0035167">
    <property type="term" value="P:larval lymph gland hemopoiesis"/>
    <property type="evidence" value="ECO:0007669"/>
    <property type="project" value="UniProtKB-ARBA"/>
</dbReference>
<dbReference type="SUPFAM" id="SSF54695">
    <property type="entry name" value="POZ domain"/>
    <property type="match status" value="1"/>
</dbReference>
<feature type="compositionally biased region" description="Low complexity" evidence="10">
    <location>
        <begin position="517"/>
        <end position="529"/>
    </location>
</feature>
<evidence type="ECO:0000256" key="3">
    <source>
        <dbReference type="ARBA" id="ARBA00022782"/>
    </source>
</evidence>
<feature type="compositionally biased region" description="Low complexity" evidence="10">
    <location>
        <begin position="327"/>
        <end position="340"/>
    </location>
</feature>
<organism evidence="13 14">
    <name type="scientific">Drosophila erecta</name>
    <name type="common">Fruit fly</name>
    <dbReference type="NCBI Taxonomy" id="7220"/>
    <lineage>
        <taxon>Eukaryota</taxon>
        <taxon>Metazoa</taxon>
        <taxon>Ecdysozoa</taxon>
        <taxon>Arthropoda</taxon>
        <taxon>Hexapoda</taxon>
        <taxon>Insecta</taxon>
        <taxon>Pterygota</taxon>
        <taxon>Neoptera</taxon>
        <taxon>Endopterygota</taxon>
        <taxon>Diptera</taxon>
        <taxon>Brachycera</taxon>
        <taxon>Muscomorpha</taxon>
        <taxon>Ephydroidea</taxon>
        <taxon>Drosophilidae</taxon>
        <taxon>Drosophila</taxon>
        <taxon>Sophophora</taxon>
    </lineage>
</organism>
<comment type="function">
    <text evidence="8">Putative transcription factor required for axon growth and guidance in the central and peripheral nervous systems. Repels CNS axons away from the midline by promoting the expression of the midline repellent sli and its receptor robo.</text>
</comment>
<dbReference type="EMBL" id="CH954179">
    <property type="protein sequence ID" value="KQS62935.1"/>
    <property type="molecule type" value="Genomic_DNA"/>
</dbReference>
<sequence length="970" mass="103566">MDDDQQFCLRWNNHQSTLISVFDTLLENETLVDCTLAAEGKFLKAHKVVLSACSPYFATLLQEQYDKHPIFILKDVKYQELRAMMDYMYRGEVNISQDQLAALLKAAESLQIKGLSDNRTGGGAAPKPESTGHHRGGKLSGAYTLEQTKRARLATGGAMDTSGDVSGSREGSSSPSRRRRKVRRRSMENDAHDNSNSSVLQAAASNQSILQQTGAGLAVSALVSTQLSSGPAAGTSSQASSTQQQQPLTSTNVTKKTESAKLTSSTAAPASGASASAAAVQQAHLHQQQAQTTSDAINTENVQAQSQGGAQGVQGDDEDIDEGSAVGGPNSASGPNPASVSASAVHAGVVVKQLVSVVDKSSSNHKHKIKDNSVSSVGSEMVIEPKAEYDDDAHDENVEDLTLDEEDMTMEELDQTAGTSQGGEGSSQTYATWQHDRSQDELGLMAQDAQQRDPQDEAGQNEGGESRIRVRNWLMLADKSIIEKSSDEPSDKLTQSKKSLTNDAKTTNKTSTPIRPKVSTTTTSTSTSTSTSTAAAAAAAATIAAKQAAAAIASSNINNNNSSLTQTLTQTVTRIGSIGRTTIACITPANNGNKSSSSNCNVDAASAAALAAAGVELDSIDDTMTEVIVKIENPESMPLNEDEDDAVCNEAIEDENTFDYDLKLGSPLSWTYDAVKIENEEFEDSYLMDNDDDDDDLLTTAAATQKHAKQSNEKQMAGSLHPGAGSAGAVKKIVLSAQQQQQLLEQQQHLQHLQLQPTSQSLQIKLPAIPATITTISAPKQLMSGAGTSGALTPTNCTLMSNKLGLPVKGQNLDLHWSHSDDNRYRVLVQNKRTRKESLEHSADMIYNADIEKPWVCRNCNRTYKWKNSLKCHLKNECGLPPRYFCSKMCGYATNVHSNLKRHLNTKCRDREKDAEEEKKPSAGGNLPVVVGVGNGTALPVSGSSSNNNNNNSGSSTSSTYTLVFQNDSA</sequence>
<dbReference type="OrthoDB" id="407106at2759"/>
<dbReference type="PANTHER" id="PTHR23110:SF111">
    <property type="entry name" value="LONGITUDINALS LACKING PROTEIN, ISOFORMS F_I_K_T"/>
    <property type="match status" value="1"/>
</dbReference>
<dbReference type="GO" id="GO:0008270">
    <property type="term" value="F:zinc ion binding"/>
    <property type="evidence" value="ECO:0007669"/>
    <property type="project" value="UniProtKB-KW"/>
</dbReference>
<evidence type="ECO:0000256" key="9">
    <source>
        <dbReference type="PROSITE-ProRule" id="PRU00042"/>
    </source>
</evidence>
<protein>
    <submittedName>
        <fullName evidence="13">Uncharacterized protein, isoform X</fullName>
    </submittedName>
</protein>
<keyword evidence="9" id="KW-0863">Zinc-finger</keyword>
<dbReference type="PANTHER" id="PTHR23110">
    <property type="entry name" value="BTB DOMAIN TRANSCRIPTION FACTOR"/>
    <property type="match status" value="1"/>
</dbReference>
<evidence type="ECO:0000256" key="7">
    <source>
        <dbReference type="ARBA" id="ARBA00023242"/>
    </source>
</evidence>
<dbReference type="GO" id="GO:0007464">
    <property type="term" value="P:R3/R4 cell fate commitment"/>
    <property type="evidence" value="ECO:0007669"/>
    <property type="project" value="UniProtKB-ARBA"/>
</dbReference>
<feature type="region of interest" description="Disordered" evidence="10">
    <location>
        <begin position="115"/>
        <end position="200"/>
    </location>
</feature>
<dbReference type="InterPro" id="IPR051095">
    <property type="entry name" value="Dros_DevTransReg"/>
</dbReference>
<feature type="compositionally biased region" description="Low complexity" evidence="10">
    <location>
        <begin position="263"/>
        <end position="294"/>
    </location>
</feature>
<dbReference type="GO" id="GO:0045476">
    <property type="term" value="P:nurse cell apoptotic process"/>
    <property type="evidence" value="ECO:0007669"/>
    <property type="project" value="UniProtKB-ARBA"/>
</dbReference>
<reference evidence="13 14" key="1">
    <citation type="journal article" date="2007" name="Nature">
        <title>Evolution of genes and genomes on the Drosophila phylogeny.</title>
        <authorList>
            <consortium name="Drosophila 12 Genomes Consortium"/>
            <person name="Clark A.G."/>
            <person name="Eisen M.B."/>
            <person name="Smith D.R."/>
            <person name="Bergman C.M."/>
            <person name="Oliver B."/>
            <person name="Markow T.A."/>
            <person name="Kaufman T.C."/>
            <person name="Kellis M."/>
            <person name="Gelbart W."/>
            <person name="Iyer V.N."/>
            <person name="Pollard D.A."/>
            <person name="Sackton T.B."/>
            <person name="Larracuente A.M."/>
            <person name="Singh N.D."/>
            <person name="Abad J.P."/>
            <person name="Abt D.N."/>
            <person name="Adryan B."/>
            <person name="Aguade M."/>
            <person name="Akashi H."/>
            <person name="Anderson W.W."/>
            <person name="Aquadro C.F."/>
            <person name="Ardell D.H."/>
            <person name="Arguello R."/>
            <person name="Artieri C.G."/>
            <person name="Barbash D.A."/>
            <person name="Barker D."/>
            <person name="Barsanti P."/>
            <person name="Batterham P."/>
            <person name="Batzoglou S."/>
            <person name="Begun D."/>
            <person name="Bhutkar A."/>
            <person name="Blanco E."/>
            <person name="Bosak S.A."/>
            <person name="Bradley R.K."/>
            <person name="Brand A.D."/>
            <person name="Brent M.R."/>
            <person name="Brooks A.N."/>
            <person name="Brown R.H."/>
            <person name="Butlin R.K."/>
            <person name="Caggese C."/>
            <person name="Calvi B.R."/>
            <person name="Bernardo de Carvalho A."/>
            <person name="Caspi A."/>
            <person name="Castrezana S."/>
            <person name="Celniker S.E."/>
            <person name="Chang J.L."/>
            <person name="Chapple C."/>
            <person name="Chatterji S."/>
            <person name="Chinwalla A."/>
            <person name="Civetta A."/>
            <person name="Clifton S.W."/>
            <person name="Comeron J.M."/>
            <person name="Costello J.C."/>
            <person name="Coyne J.A."/>
            <person name="Daub J."/>
            <person name="David R.G."/>
            <person name="Delcher A.L."/>
            <person name="Delehaunty K."/>
            <person name="Do C.B."/>
            <person name="Ebling H."/>
            <person name="Edwards K."/>
            <person name="Eickbush T."/>
            <person name="Evans J.D."/>
            <person name="Filipski A."/>
            <person name="Findeiss S."/>
            <person name="Freyhult E."/>
            <person name="Fulton L."/>
            <person name="Fulton R."/>
            <person name="Garcia A.C."/>
            <person name="Gardiner A."/>
            <person name="Garfield D.A."/>
            <person name="Garvin B.E."/>
            <person name="Gibson G."/>
            <person name="Gilbert D."/>
            <person name="Gnerre S."/>
            <person name="Godfrey J."/>
            <person name="Good R."/>
            <person name="Gotea V."/>
            <person name="Gravely B."/>
            <person name="Greenberg A.J."/>
            <person name="Griffiths-Jones S."/>
            <person name="Gross S."/>
            <person name="Guigo R."/>
            <person name="Gustafson E.A."/>
            <person name="Haerty W."/>
            <person name="Hahn M.W."/>
            <person name="Halligan D.L."/>
            <person name="Halpern A.L."/>
            <person name="Halter G.M."/>
            <person name="Han M.V."/>
            <person name="Heger A."/>
            <person name="Hillier L."/>
            <person name="Hinrichs A.S."/>
            <person name="Holmes I."/>
            <person name="Hoskins R.A."/>
            <person name="Hubisz M.J."/>
            <person name="Hultmark D."/>
            <person name="Huntley M.A."/>
            <person name="Jaffe D.B."/>
            <person name="Jagadeeshan S."/>
            <person name="Jeck W.R."/>
            <person name="Johnson J."/>
            <person name="Jones C.D."/>
            <person name="Jordan W.C."/>
            <person name="Karpen G.H."/>
            <person name="Kataoka E."/>
            <person name="Keightley P.D."/>
            <person name="Kheradpour P."/>
            <person name="Kirkness E.F."/>
            <person name="Koerich L.B."/>
            <person name="Kristiansen K."/>
            <person name="Kudrna D."/>
            <person name="Kulathinal R.J."/>
            <person name="Kumar S."/>
            <person name="Kwok R."/>
            <person name="Lander E."/>
            <person name="Langley C.H."/>
            <person name="Lapoint R."/>
            <person name="Lazzaro B.P."/>
            <person name="Lee S.J."/>
            <person name="Levesque L."/>
            <person name="Li R."/>
            <person name="Lin C.F."/>
            <person name="Lin M.F."/>
            <person name="Lindblad-Toh K."/>
            <person name="Llopart A."/>
            <person name="Long M."/>
            <person name="Low L."/>
            <person name="Lozovsky E."/>
            <person name="Lu J."/>
            <person name="Luo M."/>
            <person name="Machado C.A."/>
            <person name="Makalowski W."/>
            <person name="Marzo M."/>
            <person name="Matsuda M."/>
            <person name="Matzkin L."/>
            <person name="McAllister B."/>
            <person name="McBride C.S."/>
            <person name="McKernan B."/>
            <person name="McKernan K."/>
            <person name="Mendez-Lago M."/>
            <person name="Minx P."/>
            <person name="Mollenhauer M.U."/>
            <person name="Montooth K."/>
            <person name="Mount S.M."/>
            <person name="Mu X."/>
            <person name="Myers E."/>
            <person name="Negre B."/>
            <person name="Newfeld S."/>
            <person name="Nielsen R."/>
            <person name="Noor M.A."/>
            <person name="O'Grady P."/>
            <person name="Pachter L."/>
            <person name="Papaceit M."/>
            <person name="Parisi M.J."/>
            <person name="Parisi M."/>
            <person name="Parts L."/>
            <person name="Pedersen J.S."/>
            <person name="Pesole G."/>
            <person name="Phillippy A.M."/>
            <person name="Ponting C.P."/>
            <person name="Pop M."/>
            <person name="Porcelli D."/>
            <person name="Powell J.R."/>
            <person name="Prohaska S."/>
            <person name="Pruitt K."/>
            <person name="Puig M."/>
            <person name="Quesneville H."/>
            <person name="Ram K.R."/>
            <person name="Rand D."/>
            <person name="Rasmussen M.D."/>
            <person name="Reed L.K."/>
            <person name="Reenan R."/>
            <person name="Reily A."/>
            <person name="Remington K.A."/>
            <person name="Rieger T.T."/>
            <person name="Ritchie M.G."/>
            <person name="Robin C."/>
            <person name="Rogers Y.H."/>
            <person name="Rohde C."/>
            <person name="Rozas J."/>
            <person name="Rubenfield M.J."/>
            <person name="Ruiz A."/>
            <person name="Russo S."/>
            <person name="Salzberg S.L."/>
            <person name="Sanchez-Gracia A."/>
            <person name="Saranga D.J."/>
            <person name="Sato H."/>
            <person name="Schaeffer S.W."/>
            <person name="Schatz M.C."/>
            <person name="Schlenke T."/>
            <person name="Schwartz R."/>
            <person name="Segarra C."/>
            <person name="Singh R.S."/>
            <person name="Sirot L."/>
            <person name="Sirota M."/>
            <person name="Sisneros N.B."/>
            <person name="Smith C.D."/>
            <person name="Smith T.F."/>
            <person name="Spieth J."/>
            <person name="Stage D.E."/>
            <person name="Stark A."/>
            <person name="Stephan W."/>
            <person name="Strausberg R.L."/>
            <person name="Strempel S."/>
            <person name="Sturgill D."/>
            <person name="Sutton G."/>
            <person name="Sutton G.G."/>
            <person name="Tao W."/>
            <person name="Teichmann S."/>
            <person name="Tobari Y.N."/>
            <person name="Tomimura Y."/>
            <person name="Tsolas J.M."/>
            <person name="Valente V.L."/>
            <person name="Venter E."/>
            <person name="Venter J.C."/>
            <person name="Vicario S."/>
            <person name="Vieira F.G."/>
            <person name="Vilella A.J."/>
            <person name="Villasante A."/>
            <person name="Walenz B."/>
            <person name="Wang J."/>
            <person name="Wasserman M."/>
            <person name="Watts T."/>
            <person name="Wilson D."/>
            <person name="Wilson R.K."/>
            <person name="Wing R.A."/>
            <person name="Wolfner M.F."/>
            <person name="Wong A."/>
            <person name="Wong G.K."/>
            <person name="Wu C.I."/>
            <person name="Wu G."/>
            <person name="Yamamoto D."/>
            <person name="Yang H.P."/>
            <person name="Yang S.P."/>
            <person name="Yorke J.A."/>
            <person name="Yoshida K."/>
            <person name="Zdobnov E."/>
            <person name="Zhang P."/>
            <person name="Zhang Y."/>
            <person name="Zimin A.V."/>
            <person name="Baldwin J."/>
            <person name="Abdouelleil A."/>
            <person name="Abdulkadir J."/>
            <person name="Abebe A."/>
            <person name="Abera B."/>
            <person name="Abreu J."/>
            <person name="Acer S.C."/>
            <person name="Aftuck L."/>
            <person name="Alexander A."/>
            <person name="An P."/>
            <person name="Anderson E."/>
            <person name="Anderson S."/>
            <person name="Arachi H."/>
            <person name="Azer M."/>
            <person name="Bachantsang P."/>
            <person name="Barry A."/>
            <person name="Bayul T."/>
            <person name="Berlin A."/>
            <person name="Bessette D."/>
            <person name="Bloom T."/>
            <person name="Blye J."/>
            <person name="Boguslavskiy L."/>
            <person name="Bonnet C."/>
            <person name="Boukhgalter B."/>
            <person name="Bourzgui I."/>
            <person name="Brown A."/>
            <person name="Cahill P."/>
            <person name="Channer S."/>
            <person name="Cheshatsang Y."/>
            <person name="Chuda L."/>
            <person name="Citroen M."/>
            <person name="Collymore A."/>
            <person name="Cooke P."/>
            <person name="Costello M."/>
            <person name="D'Aco K."/>
            <person name="Daza R."/>
            <person name="De Haan G."/>
            <person name="DeGray S."/>
            <person name="DeMaso C."/>
            <person name="Dhargay N."/>
            <person name="Dooley K."/>
            <person name="Dooley E."/>
            <person name="Doricent M."/>
            <person name="Dorje P."/>
            <person name="Dorjee K."/>
            <person name="Dupes A."/>
            <person name="Elong R."/>
            <person name="Falk J."/>
            <person name="Farina A."/>
            <person name="Faro S."/>
            <person name="Ferguson D."/>
            <person name="Fisher S."/>
            <person name="Foley C.D."/>
            <person name="Franke A."/>
            <person name="Friedrich D."/>
            <person name="Gadbois L."/>
            <person name="Gearin G."/>
            <person name="Gearin C.R."/>
            <person name="Giannoukos G."/>
            <person name="Goode T."/>
            <person name="Graham J."/>
            <person name="Grandbois E."/>
            <person name="Grewal S."/>
            <person name="Gyaltsen K."/>
            <person name="Hafez N."/>
            <person name="Hagos B."/>
            <person name="Hall J."/>
            <person name="Henson C."/>
            <person name="Hollinger A."/>
            <person name="Honan T."/>
            <person name="Huard M.D."/>
            <person name="Hughes L."/>
            <person name="Hurhula B."/>
            <person name="Husby M.E."/>
            <person name="Kamat A."/>
            <person name="Kanga B."/>
            <person name="Kashin S."/>
            <person name="Khazanovich D."/>
            <person name="Kisner P."/>
            <person name="Lance K."/>
            <person name="Lara M."/>
            <person name="Lee W."/>
            <person name="Lennon N."/>
            <person name="Letendre F."/>
            <person name="LeVine R."/>
            <person name="Lipovsky A."/>
            <person name="Liu X."/>
            <person name="Liu J."/>
            <person name="Liu S."/>
            <person name="Lokyitsang T."/>
            <person name="Lokyitsang Y."/>
            <person name="Lubonja R."/>
            <person name="Lui A."/>
            <person name="MacDonald P."/>
            <person name="Magnisalis V."/>
            <person name="Maru K."/>
            <person name="Matthews C."/>
            <person name="McCusker W."/>
            <person name="McDonough S."/>
            <person name="Mehta T."/>
            <person name="Meldrim J."/>
            <person name="Meneus L."/>
            <person name="Mihai O."/>
            <person name="Mihalev A."/>
            <person name="Mihova T."/>
            <person name="Mittelman R."/>
            <person name="Mlenga V."/>
            <person name="Montmayeur A."/>
            <person name="Mulrain L."/>
            <person name="Navidi A."/>
            <person name="Naylor J."/>
            <person name="Negash T."/>
            <person name="Nguyen T."/>
            <person name="Nguyen N."/>
            <person name="Nicol R."/>
            <person name="Norbu C."/>
            <person name="Norbu N."/>
            <person name="Novod N."/>
            <person name="O'Neill B."/>
            <person name="Osman S."/>
            <person name="Markiewicz E."/>
            <person name="Oyono O.L."/>
            <person name="Patti C."/>
            <person name="Phunkhang P."/>
            <person name="Pierre F."/>
            <person name="Priest M."/>
            <person name="Raghuraman S."/>
            <person name="Rege F."/>
            <person name="Reyes R."/>
            <person name="Rise C."/>
            <person name="Rogov P."/>
            <person name="Ross K."/>
            <person name="Ryan E."/>
            <person name="Settipalli S."/>
            <person name="Shea T."/>
            <person name="Sherpa N."/>
            <person name="Shi L."/>
            <person name="Shih D."/>
            <person name="Sparrow T."/>
            <person name="Spaulding J."/>
            <person name="Stalker J."/>
            <person name="Stange-Thomann N."/>
            <person name="Stavropoulos S."/>
            <person name="Stone C."/>
            <person name="Strader C."/>
            <person name="Tesfaye S."/>
            <person name="Thomson T."/>
            <person name="Thoulutsang Y."/>
            <person name="Thoulutsang D."/>
            <person name="Topham K."/>
            <person name="Topping I."/>
            <person name="Tsamla T."/>
            <person name="Vassiliev H."/>
            <person name="Vo A."/>
            <person name="Wangchuk T."/>
            <person name="Wangdi T."/>
            <person name="Weiand M."/>
            <person name="Wilkinson J."/>
            <person name="Wilson A."/>
            <person name="Yadav S."/>
            <person name="Young G."/>
            <person name="Yu Q."/>
            <person name="Zembek L."/>
            <person name="Zhong D."/>
            <person name="Zimmer A."/>
            <person name="Zwirko Z."/>
            <person name="Jaffe D.B."/>
            <person name="Alvarez P."/>
            <person name="Brockman W."/>
            <person name="Butler J."/>
            <person name="Chin C."/>
            <person name="Gnerre S."/>
            <person name="Grabherr M."/>
            <person name="Kleber M."/>
            <person name="Mauceli E."/>
            <person name="MacCallum I."/>
        </authorList>
    </citation>
    <scope>NUCLEOTIDE SEQUENCE [LARGE SCALE GENOMIC DNA]</scope>
    <source>
        <strain evidence="13 14">TSC#14021-0224.01</strain>
    </source>
</reference>
<evidence type="ECO:0000256" key="2">
    <source>
        <dbReference type="ARBA" id="ARBA00022473"/>
    </source>
</evidence>
<dbReference type="GO" id="GO:0006357">
    <property type="term" value="P:regulation of transcription by RNA polymerase II"/>
    <property type="evidence" value="ECO:0007669"/>
    <property type="project" value="TreeGrafter"/>
</dbReference>
<dbReference type="InterPro" id="IPR011333">
    <property type="entry name" value="SKP1/BTB/POZ_sf"/>
</dbReference>
<dbReference type="PROSITE" id="PS50097">
    <property type="entry name" value="BTB"/>
    <property type="match status" value="1"/>
</dbReference>
<keyword evidence="5" id="KW-0805">Transcription regulation</keyword>
<dbReference type="InterPro" id="IPR036236">
    <property type="entry name" value="Znf_C2H2_sf"/>
</dbReference>
<feature type="domain" description="BTB" evidence="11">
    <location>
        <begin position="32"/>
        <end position="97"/>
    </location>
</feature>
<feature type="compositionally biased region" description="Low complexity" evidence="10">
    <location>
        <begin position="228"/>
        <end position="251"/>
    </location>
</feature>
<name>A0A0Q5VNM5_DROER</name>
<reference evidence="13 14" key="2">
    <citation type="journal article" date="2008" name="Bioinformatics">
        <title>Assembly reconciliation.</title>
        <authorList>
            <person name="Zimin A.V."/>
            <person name="Smith D.R."/>
            <person name="Sutton G."/>
            <person name="Yorke J.A."/>
        </authorList>
    </citation>
    <scope>NUCLEOTIDE SEQUENCE [LARGE SCALE GENOMIC DNA]</scope>
    <source>
        <strain evidence="13 14">TSC#14021-0224.01</strain>
    </source>
</reference>
<feature type="region of interest" description="Disordered" evidence="10">
    <location>
        <begin position="448"/>
        <end position="470"/>
    </location>
</feature>
<feature type="compositionally biased region" description="Low complexity" evidence="10">
    <location>
        <begin position="162"/>
        <end position="175"/>
    </location>
</feature>
<keyword evidence="3" id="KW-0221">Differentiation</keyword>
<evidence type="ECO:0000313" key="14">
    <source>
        <dbReference type="Proteomes" id="UP000008711"/>
    </source>
</evidence>
<dbReference type="InterPro" id="IPR013087">
    <property type="entry name" value="Znf_C2H2_type"/>
</dbReference>
<evidence type="ECO:0000256" key="5">
    <source>
        <dbReference type="ARBA" id="ARBA00023015"/>
    </source>
</evidence>
<evidence type="ECO:0000259" key="11">
    <source>
        <dbReference type="PROSITE" id="PS50097"/>
    </source>
</evidence>
<feature type="region of interest" description="Disordered" evidence="10">
    <location>
        <begin position="485"/>
        <end position="529"/>
    </location>
</feature>
<dbReference type="Pfam" id="PF00651">
    <property type="entry name" value="BTB"/>
    <property type="match status" value="1"/>
</dbReference>
<dbReference type="GO" id="GO:0048813">
    <property type="term" value="P:dendrite morphogenesis"/>
    <property type="evidence" value="ECO:0007669"/>
    <property type="project" value="UniProtKB-ARBA"/>
</dbReference>
<dbReference type="SMR" id="A0A0Q5VNM5"/>
<feature type="domain" description="C2H2-type" evidence="12">
    <location>
        <begin position="855"/>
        <end position="882"/>
    </location>
</feature>
<dbReference type="eggNOG" id="ENOG502TA97">
    <property type="taxonomic scope" value="Eukaryota"/>
</dbReference>
<feature type="region of interest" description="Disordered" evidence="10">
    <location>
        <begin position="704"/>
        <end position="723"/>
    </location>
</feature>
<dbReference type="CDD" id="cd18315">
    <property type="entry name" value="BTB_POZ_BAB-like"/>
    <property type="match status" value="1"/>
</dbReference>
<keyword evidence="4" id="KW-0524">Neurogenesis</keyword>
<dbReference type="GO" id="GO:0007526">
    <property type="term" value="P:larval somatic muscle development"/>
    <property type="evidence" value="ECO:0007669"/>
    <property type="project" value="UniProtKB-ARBA"/>
</dbReference>
<dbReference type="Gene3D" id="3.30.160.60">
    <property type="entry name" value="Classic Zinc Finger"/>
    <property type="match status" value="1"/>
</dbReference>
<evidence type="ECO:0000256" key="10">
    <source>
        <dbReference type="SAM" id="MobiDB-lite"/>
    </source>
</evidence>
<comment type="subcellular location">
    <subcellularLocation>
        <location evidence="1">Nucleus</location>
    </subcellularLocation>
</comment>
<keyword evidence="2" id="KW-0217">Developmental protein</keyword>
<dbReference type="GO" id="GO:0016199">
    <property type="term" value="P:axon midline choice point recognition"/>
    <property type="evidence" value="ECO:0007669"/>
    <property type="project" value="UniProtKB-ARBA"/>
</dbReference>
<accession>A0A0Q5VNM5</accession>
<dbReference type="SUPFAM" id="SSF57667">
    <property type="entry name" value="beta-beta-alpha zinc fingers"/>
    <property type="match status" value="1"/>
</dbReference>
<evidence type="ECO:0000256" key="8">
    <source>
        <dbReference type="ARBA" id="ARBA00037382"/>
    </source>
</evidence>
<evidence type="ECO:0000256" key="6">
    <source>
        <dbReference type="ARBA" id="ARBA00023163"/>
    </source>
</evidence>
<keyword evidence="9" id="KW-0479">Metal-binding</keyword>
<dbReference type="GO" id="GO:0008406">
    <property type="term" value="P:gonad development"/>
    <property type="evidence" value="ECO:0007669"/>
    <property type="project" value="UniProtKB-ARBA"/>
</dbReference>